<keyword evidence="6 7" id="KW-0472">Membrane</keyword>
<evidence type="ECO:0000256" key="2">
    <source>
        <dbReference type="ARBA" id="ARBA00006464"/>
    </source>
</evidence>
<dbReference type="GO" id="GO:0016020">
    <property type="term" value="C:membrane"/>
    <property type="evidence" value="ECO:0007669"/>
    <property type="project" value="UniProtKB-SubCell"/>
</dbReference>
<feature type="transmembrane region" description="Helical" evidence="7">
    <location>
        <begin position="108"/>
        <end position="129"/>
    </location>
</feature>
<dbReference type="GO" id="GO:0016780">
    <property type="term" value="F:phosphotransferase activity, for other substituted phosphate groups"/>
    <property type="evidence" value="ECO:0007669"/>
    <property type="project" value="TreeGrafter"/>
</dbReference>
<evidence type="ECO:0000259" key="8">
    <source>
        <dbReference type="Pfam" id="PF02397"/>
    </source>
</evidence>
<evidence type="ECO:0000256" key="5">
    <source>
        <dbReference type="ARBA" id="ARBA00022989"/>
    </source>
</evidence>
<reference evidence="9 10" key="1">
    <citation type="submission" date="2016-08" db="EMBL/GenBank/DDBJ databases">
        <authorList>
            <person name="Seilhamer J.J."/>
        </authorList>
    </citation>
    <scope>NUCLEOTIDE SEQUENCE [LARGE SCALE GENOMIC DNA]</scope>
    <source>
        <strain evidence="9 10">KT-27</strain>
    </source>
</reference>
<evidence type="ECO:0000313" key="10">
    <source>
        <dbReference type="Proteomes" id="UP000237194"/>
    </source>
</evidence>
<protein>
    <submittedName>
        <fullName evidence="9">Undecaprenyl-phosphate glucose phosphotransferase</fullName>
    </submittedName>
</protein>
<dbReference type="EMBL" id="MIND01000018">
    <property type="protein sequence ID" value="POF91036.1"/>
    <property type="molecule type" value="Genomic_DNA"/>
</dbReference>
<dbReference type="Proteomes" id="UP000237194">
    <property type="component" value="Unassembled WGS sequence"/>
</dbReference>
<evidence type="ECO:0000256" key="1">
    <source>
        <dbReference type="ARBA" id="ARBA00004141"/>
    </source>
</evidence>
<feature type="transmembrane region" description="Helical" evidence="7">
    <location>
        <begin position="288"/>
        <end position="308"/>
    </location>
</feature>
<evidence type="ECO:0000256" key="7">
    <source>
        <dbReference type="SAM" id="Phobius"/>
    </source>
</evidence>
<dbReference type="PANTHER" id="PTHR30576:SF0">
    <property type="entry name" value="UNDECAPRENYL-PHOSPHATE N-ACETYLGALACTOSAMINYL 1-PHOSPHATE TRANSFERASE-RELATED"/>
    <property type="match status" value="1"/>
</dbReference>
<dbReference type="Gene3D" id="3.40.50.720">
    <property type="entry name" value="NAD(P)-binding Rossmann-like Domain"/>
    <property type="match status" value="1"/>
</dbReference>
<dbReference type="NCBIfam" id="TIGR03023">
    <property type="entry name" value="WcaJ_sugtrans"/>
    <property type="match status" value="1"/>
</dbReference>
<comment type="subcellular location">
    <subcellularLocation>
        <location evidence="1">Membrane</location>
        <topology evidence="1">Multi-pass membrane protein</topology>
    </subcellularLocation>
</comment>
<dbReference type="InterPro" id="IPR017475">
    <property type="entry name" value="EPS_sugar_tfrase"/>
</dbReference>
<dbReference type="InterPro" id="IPR017473">
    <property type="entry name" value="Undecaprenyl-P_gluc_Ptfrase"/>
</dbReference>
<comment type="similarity">
    <text evidence="2">Belongs to the bacterial sugar transferase family.</text>
</comment>
<evidence type="ECO:0000313" key="9">
    <source>
        <dbReference type="EMBL" id="POF91036.1"/>
    </source>
</evidence>
<evidence type="ECO:0000256" key="3">
    <source>
        <dbReference type="ARBA" id="ARBA00022679"/>
    </source>
</evidence>
<accession>A0A2S3WJB3</accession>
<feature type="transmembrane region" description="Helical" evidence="7">
    <location>
        <begin position="51"/>
        <end position="71"/>
    </location>
</feature>
<dbReference type="PANTHER" id="PTHR30576">
    <property type="entry name" value="COLANIC BIOSYNTHESIS UDP-GLUCOSE LIPID CARRIER TRANSFERASE"/>
    <property type="match status" value="1"/>
</dbReference>
<dbReference type="Pfam" id="PF13727">
    <property type="entry name" value="CoA_binding_3"/>
    <property type="match status" value="1"/>
</dbReference>
<feature type="transmembrane region" description="Helical" evidence="7">
    <location>
        <begin position="21"/>
        <end position="39"/>
    </location>
</feature>
<name>A0A2S3WJB3_PSEPU</name>
<reference evidence="9 10" key="2">
    <citation type="submission" date="2018-03" db="EMBL/GenBank/DDBJ databases">
        <title>Draft genome of Pseudomonas putida strain KT-27.</title>
        <authorList>
            <person name="Yoshizawa S."/>
            <person name="Khan N.H."/>
            <person name="Nishimura M."/>
            <person name="Chiura H.X."/>
            <person name="Ogura Y."/>
            <person name="Hayashi T."/>
            <person name="Kogure K."/>
        </authorList>
    </citation>
    <scope>NUCLEOTIDE SEQUENCE [LARGE SCALE GENOMIC DNA]</scope>
    <source>
        <strain evidence="9 10">KT-27</strain>
    </source>
</reference>
<feature type="transmembrane region" description="Helical" evidence="7">
    <location>
        <begin position="83"/>
        <end position="102"/>
    </location>
</feature>
<evidence type="ECO:0000256" key="6">
    <source>
        <dbReference type="ARBA" id="ARBA00023136"/>
    </source>
</evidence>
<keyword evidence="3 9" id="KW-0808">Transferase</keyword>
<feature type="domain" description="Bacterial sugar transferase" evidence="8">
    <location>
        <begin position="282"/>
        <end position="465"/>
    </location>
</feature>
<dbReference type="RefSeq" id="WP_103438780.1">
    <property type="nucleotide sequence ID" value="NZ_MIND01000018.1"/>
</dbReference>
<organism evidence="9 10">
    <name type="scientific">Pseudomonas putida</name>
    <name type="common">Arthrobacter siderocapsulatus</name>
    <dbReference type="NCBI Taxonomy" id="303"/>
    <lineage>
        <taxon>Bacteria</taxon>
        <taxon>Pseudomonadati</taxon>
        <taxon>Pseudomonadota</taxon>
        <taxon>Gammaproteobacteria</taxon>
        <taxon>Pseudomonadales</taxon>
        <taxon>Pseudomonadaceae</taxon>
        <taxon>Pseudomonas</taxon>
    </lineage>
</organism>
<evidence type="ECO:0000256" key="4">
    <source>
        <dbReference type="ARBA" id="ARBA00022692"/>
    </source>
</evidence>
<proteinExistence type="inferred from homology"/>
<keyword evidence="4 7" id="KW-0812">Transmembrane</keyword>
<dbReference type="Pfam" id="PF02397">
    <property type="entry name" value="Bac_transf"/>
    <property type="match status" value="1"/>
</dbReference>
<dbReference type="NCBIfam" id="TIGR03025">
    <property type="entry name" value="EPS_sugtrans"/>
    <property type="match status" value="1"/>
</dbReference>
<sequence length="472" mass="53156">MVFEPRSSRSLLQRRSGVSNAIQAGLDGIAVTGIAWYLIVDQFGYITSDYVIMLLLLIGALAVIYDHYGIYRSNVGLSIKAFRLFKAWSATFCFLMVMAFLTKQSETYSRLLVGKLFVSGYFLQLFLHYTVREVQKRFMANALRTDNALIIGTGDLANFLYLKISNNPWFGERVVGCVWIDKPDEQSRVAGDGKPPVLGHISELDGLVAKHAIRTVYLVTPLGGSEVINDVYLKLLDKCIAVNWVPDIFSLRLINHSVREIAGIPVLTLSETPLTGMSLFLKNLEDRVLAALILLCASPVLLLIALAIKIDSPGPVFFRQERMGWTGESFRIWKFRSMHIHPLENGVVKQAQKNDPRITKVGAFIRRTSLDELPQLFNVLTGEMSLVGPRPHALHHDTLYSQDIVDYFARHNIKPGMTGLAQVRGFRGETKDIGQMIQRVDSDIEYINNWSLWLDFVILVRTLNAFTGKQAY</sequence>
<gene>
    <name evidence="9" type="ORF">BGP80_15630</name>
</gene>
<dbReference type="AlphaFoldDB" id="A0A2S3WJB3"/>
<comment type="caution">
    <text evidence="9">The sequence shown here is derived from an EMBL/GenBank/DDBJ whole genome shotgun (WGS) entry which is preliminary data.</text>
</comment>
<dbReference type="InterPro" id="IPR003362">
    <property type="entry name" value="Bact_transf"/>
</dbReference>
<keyword evidence="5 7" id="KW-1133">Transmembrane helix</keyword>